<dbReference type="InterPro" id="IPR014030">
    <property type="entry name" value="Ketoacyl_synth_N"/>
</dbReference>
<name>A0A3B0WFP1_9ZZZZ</name>
<protein>
    <submittedName>
        <fullName evidence="4">3-oxoacyl-[ACP] synthase FabV like</fullName>
        <ecNumber evidence="4">2.3.1.41</ecNumber>
    </submittedName>
</protein>
<dbReference type="GO" id="GO:0006633">
    <property type="term" value="P:fatty acid biosynthetic process"/>
    <property type="evidence" value="ECO:0007669"/>
    <property type="project" value="InterPro"/>
</dbReference>
<dbReference type="SUPFAM" id="SSF53901">
    <property type="entry name" value="Thiolase-like"/>
    <property type="match status" value="3"/>
</dbReference>
<evidence type="ECO:0000256" key="2">
    <source>
        <dbReference type="ARBA" id="ARBA00022679"/>
    </source>
</evidence>
<keyword evidence="4" id="KW-0012">Acyltransferase</keyword>
<dbReference type="InterPro" id="IPR014031">
    <property type="entry name" value="Ketoacyl_synth_C"/>
</dbReference>
<dbReference type="PROSITE" id="PS52004">
    <property type="entry name" value="KS3_2"/>
    <property type="match status" value="1"/>
</dbReference>
<dbReference type="PANTHER" id="PTHR11712:SF320">
    <property type="entry name" value="BETA-KETOACYL SYNTHASE"/>
    <property type="match status" value="1"/>
</dbReference>
<dbReference type="InterPro" id="IPR020841">
    <property type="entry name" value="PKS_Beta-ketoAc_synthase_dom"/>
</dbReference>
<evidence type="ECO:0000256" key="1">
    <source>
        <dbReference type="ARBA" id="ARBA00008467"/>
    </source>
</evidence>
<reference evidence="4" key="1">
    <citation type="submission" date="2018-06" db="EMBL/GenBank/DDBJ databases">
        <authorList>
            <person name="Zhirakovskaya E."/>
        </authorList>
    </citation>
    <scope>NUCLEOTIDE SEQUENCE</scope>
</reference>
<dbReference type="EC" id="2.3.1.41" evidence="4"/>
<evidence type="ECO:0000259" key="3">
    <source>
        <dbReference type="PROSITE" id="PS52004"/>
    </source>
</evidence>
<dbReference type="EMBL" id="UOEX01000443">
    <property type="protein sequence ID" value="VAW42434.1"/>
    <property type="molecule type" value="Genomic_DNA"/>
</dbReference>
<dbReference type="InterPro" id="IPR000794">
    <property type="entry name" value="Beta-ketoacyl_synthase"/>
</dbReference>
<dbReference type="AlphaFoldDB" id="A0A3B0WFP1"/>
<gene>
    <name evidence="4" type="ORF">MNBD_DELTA03-860</name>
</gene>
<dbReference type="Gene3D" id="3.40.47.10">
    <property type="match status" value="2"/>
</dbReference>
<evidence type="ECO:0000313" key="4">
    <source>
        <dbReference type="EMBL" id="VAW42434.1"/>
    </source>
</evidence>
<dbReference type="InterPro" id="IPR016039">
    <property type="entry name" value="Thiolase-like"/>
</dbReference>
<dbReference type="GO" id="GO:0004315">
    <property type="term" value="F:3-oxoacyl-[acyl-carrier-protein] synthase activity"/>
    <property type="evidence" value="ECO:0007669"/>
    <property type="project" value="UniProtKB-EC"/>
</dbReference>
<sequence length="714" mass="74083">MGIISPLGEGLPATEQALWDNKSKIAPLGLFPLTQKAPLPVGEVKTTLEQGGSLPRTHQLAIQAADQAMAGCDLPPDAVILGTTTGGILTTETLLAENESRPACYQYHGLTSVCEKIAQRYGCTGPALTVSTACSSSAAAIKIAMEMLRGGEAVRVLVGGVDSLCRLTYFGFNSLQLVDPEGSRPLDKNRHGMSVAEGAAMLLLTVEKTDRIIAELLGAGLSCDAYHAAAPHPQGAGAYRAMQAALNNAGLRPTDIGYIGLHGTGTPDNDLAEARAVNKLFDFAPPLLSSLKGAMGHSLGAAGAMAAVIAALIVSRDIIPANTRCQEPDPALHLTPLTTPLNRPVAAVLSNSFGFGGNNASLIITQPGKFPRPERPAAAKVWTIIGSSCLTGAGDKDKSMAALWLDQPIAGALSLSEISANLPARAVRRLKRLPRIALALATAAHEDSGADPRAVFMGTGWGALSETYDFLKRLRETKEQFPSPTDFIGSVHNGPASQIAIMYNSTGANITVSGGDYSFEQALLSASLSAVDSDQPILVIGADEGHPVLSPLFEQSISSGHNHPTAIVDGGGGLCLTKSSGARGITISPAFYQRADNTNVIDALISSLGGPERLQADYGLLLAGIPAAEREQGSAQLARFTSLTGFNAPIIDYRRLTGEFATASAVAAVMAVEFLKRGAIPPSLADSGQSSLNKKGALLLGLGRFVTAVLIKAP</sequence>
<dbReference type="Pfam" id="PF00109">
    <property type="entry name" value="ketoacyl-synt"/>
    <property type="match status" value="1"/>
</dbReference>
<dbReference type="PROSITE" id="PS00606">
    <property type="entry name" value="KS3_1"/>
    <property type="match status" value="1"/>
</dbReference>
<dbReference type="InterPro" id="IPR018201">
    <property type="entry name" value="Ketoacyl_synth_AS"/>
</dbReference>
<organism evidence="4">
    <name type="scientific">hydrothermal vent metagenome</name>
    <dbReference type="NCBI Taxonomy" id="652676"/>
    <lineage>
        <taxon>unclassified sequences</taxon>
        <taxon>metagenomes</taxon>
        <taxon>ecological metagenomes</taxon>
    </lineage>
</organism>
<dbReference type="Pfam" id="PF13723">
    <property type="entry name" value="Ketoacyl-synt_2"/>
    <property type="match status" value="1"/>
</dbReference>
<feature type="domain" description="Ketosynthase family 3 (KS3)" evidence="3">
    <location>
        <begin position="1"/>
        <end position="366"/>
    </location>
</feature>
<comment type="similarity">
    <text evidence="1">Belongs to the thiolase-like superfamily. Beta-ketoacyl-ACP synthases family.</text>
</comment>
<accession>A0A3B0WFP1</accession>
<dbReference type="SMART" id="SM00825">
    <property type="entry name" value="PKS_KS"/>
    <property type="match status" value="1"/>
</dbReference>
<dbReference type="GO" id="GO:0005829">
    <property type="term" value="C:cytosol"/>
    <property type="evidence" value="ECO:0007669"/>
    <property type="project" value="TreeGrafter"/>
</dbReference>
<proteinExistence type="inferred from homology"/>
<dbReference type="PANTHER" id="PTHR11712">
    <property type="entry name" value="POLYKETIDE SYNTHASE-RELATED"/>
    <property type="match status" value="1"/>
</dbReference>
<dbReference type="Pfam" id="PF02801">
    <property type="entry name" value="Ketoacyl-synt_C"/>
    <property type="match status" value="1"/>
</dbReference>
<keyword evidence="2 4" id="KW-0808">Transferase</keyword>